<gene>
    <name evidence="1" type="ORF">SKAU_G00229550</name>
</gene>
<evidence type="ECO:0000313" key="2">
    <source>
        <dbReference type="Proteomes" id="UP001152622"/>
    </source>
</evidence>
<comment type="caution">
    <text evidence="1">The sequence shown here is derived from an EMBL/GenBank/DDBJ whole genome shotgun (WGS) entry which is preliminary data.</text>
</comment>
<dbReference type="Proteomes" id="UP001152622">
    <property type="component" value="Chromosome 8"/>
</dbReference>
<reference evidence="1" key="1">
    <citation type="journal article" date="2023" name="Science">
        <title>Genome structures resolve the early diversification of teleost fishes.</title>
        <authorList>
            <person name="Parey E."/>
            <person name="Louis A."/>
            <person name="Montfort J."/>
            <person name="Bouchez O."/>
            <person name="Roques C."/>
            <person name="Iampietro C."/>
            <person name="Lluch J."/>
            <person name="Castinel A."/>
            <person name="Donnadieu C."/>
            <person name="Desvignes T."/>
            <person name="Floi Bucao C."/>
            <person name="Jouanno E."/>
            <person name="Wen M."/>
            <person name="Mejri S."/>
            <person name="Dirks R."/>
            <person name="Jansen H."/>
            <person name="Henkel C."/>
            <person name="Chen W.J."/>
            <person name="Zahm M."/>
            <person name="Cabau C."/>
            <person name="Klopp C."/>
            <person name="Thompson A.W."/>
            <person name="Robinson-Rechavi M."/>
            <person name="Braasch I."/>
            <person name="Lecointre G."/>
            <person name="Bobe J."/>
            <person name="Postlethwait J.H."/>
            <person name="Berthelot C."/>
            <person name="Roest Crollius H."/>
            <person name="Guiguen Y."/>
        </authorList>
    </citation>
    <scope>NUCLEOTIDE SEQUENCE</scope>
    <source>
        <strain evidence="1">WJC10195</strain>
    </source>
</reference>
<dbReference type="PANTHER" id="PTHR31025:SF29">
    <property type="entry name" value="SI:CH211-196P9.1"/>
    <property type="match status" value="1"/>
</dbReference>
<sequence length="225" mass="25129">MVDNHGLLPTKAIREEYALGIVMLFPSLKDPYSKKGYEPFYDAASSTGYISWRLKTVQRKARQGSALPPNGSTDLSPGEFRRLVQSAESPTRSDLNEPTTYDQGMASLLLLLHLLPPPPGGPKSPKISASDAVERLVVFHKSCCSLEEHLCNHQGRQPYLLAVGCQKSKIDSFYIAMDKHLIPCQANRSLWAFDELFQAHFVFNLSYDVALVNFYTNPADNTVQH</sequence>
<evidence type="ECO:0000313" key="1">
    <source>
        <dbReference type="EMBL" id="KAJ8351479.1"/>
    </source>
</evidence>
<dbReference type="EMBL" id="JAINUF010000008">
    <property type="protein sequence ID" value="KAJ8351479.1"/>
    <property type="molecule type" value="Genomic_DNA"/>
</dbReference>
<dbReference type="PANTHER" id="PTHR31025">
    <property type="entry name" value="SI:CH211-196P9.1-RELATED"/>
    <property type="match status" value="1"/>
</dbReference>
<proteinExistence type="predicted"/>
<accession>A0A9Q1F5R9</accession>
<name>A0A9Q1F5R9_SYNKA</name>
<keyword evidence="2" id="KW-1185">Reference proteome</keyword>
<organism evidence="1 2">
    <name type="scientific">Synaphobranchus kaupii</name>
    <name type="common">Kaup's arrowtooth eel</name>
    <dbReference type="NCBI Taxonomy" id="118154"/>
    <lineage>
        <taxon>Eukaryota</taxon>
        <taxon>Metazoa</taxon>
        <taxon>Chordata</taxon>
        <taxon>Craniata</taxon>
        <taxon>Vertebrata</taxon>
        <taxon>Euteleostomi</taxon>
        <taxon>Actinopterygii</taxon>
        <taxon>Neopterygii</taxon>
        <taxon>Teleostei</taxon>
        <taxon>Anguilliformes</taxon>
        <taxon>Synaphobranchidae</taxon>
        <taxon>Synaphobranchus</taxon>
    </lineage>
</organism>
<protein>
    <submittedName>
        <fullName evidence="1">Uncharacterized protein</fullName>
    </submittedName>
</protein>
<dbReference type="AlphaFoldDB" id="A0A9Q1F5R9"/>
<dbReference type="OrthoDB" id="7687839at2759"/>